<comment type="pathway">
    <text evidence="1">Carbohydrate metabolism; tricarboxylic acid cycle.</text>
</comment>
<reference evidence="6 7" key="1">
    <citation type="submission" date="2020-05" db="EMBL/GenBank/DDBJ databases">
        <title>Strain PA2F3 complete genome.</title>
        <authorList>
            <person name="Kim Y.-S."/>
            <person name="Kim S.-J."/>
            <person name="Jung H.-k."/>
            <person name="Kim S.-E."/>
            <person name="Kim K.-H."/>
        </authorList>
    </citation>
    <scope>NUCLEOTIDE SEQUENCE [LARGE SCALE GENOMIC DNA]</scope>
    <source>
        <strain evidence="6 7">PA2F3</strain>
    </source>
</reference>
<dbReference type="PANTHER" id="PTHR11739:SF4">
    <property type="entry name" value="CITRATE SYNTHASE, PEROXISOMAL"/>
    <property type="match status" value="1"/>
</dbReference>
<dbReference type="RefSeq" id="WP_172988737.1">
    <property type="nucleotide sequence ID" value="NZ_CP054038.1"/>
</dbReference>
<evidence type="ECO:0000256" key="2">
    <source>
        <dbReference type="ARBA" id="ARBA00010566"/>
    </source>
</evidence>
<dbReference type="InterPro" id="IPR016142">
    <property type="entry name" value="Citrate_synth-like_lrg_a-sub"/>
</dbReference>
<evidence type="ECO:0000256" key="4">
    <source>
        <dbReference type="ARBA" id="ARBA00022679"/>
    </source>
</evidence>
<evidence type="ECO:0000256" key="3">
    <source>
        <dbReference type="ARBA" id="ARBA00012972"/>
    </source>
</evidence>
<dbReference type="GO" id="GO:0005829">
    <property type="term" value="C:cytosol"/>
    <property type="evidence" value="ECO:0007669"/>
    <property type="project" value="TreeGrafter"/>
</dbReference>
<accession>A0A7D4PZV1</accession>
<keyword evidence="6" id="KW-0456">Lyase</keyword>
<dbReference type="Pfam" id="PF00285">
    <property type="entry name" value="Citrate_synt"/>
    <property type="match status" value="1"/>
</dbReference>
<dbReference type="UniPathway" id="UPA00223"/>
<dbReference type="GO" id="GO:0006099">
    <property type="term" value="P:tricarboxylic acid cycle"/>
    <property type="evidence" value="ECO:0007669"/>
    <property type="project" value="UniProtKB-UniPathway"/>
</dbReference>
<proteinExistence type="inferred from homology"/>
<dbReference type="NCBIfam" id="NF004864">
    <property type="entry name" value="PRK06224.1-1"/>
    <property type="match status" value="1"/>
</dbReference>
<dbReference type="GO" id="GO:0036440">
    <property type="term" value="F:citrate synthase activity"/>
    <property type="evidence" value="ECO:0007669"/>
    <property type="project" value="UniProtKB-EC"/>
</dbReference>
<evidence type="ECO:0000256" key="1">
    <source>
        <dbReference type="ARBA" id="ARBA00005163"/>
    </source>
</evidence>
<dbReference type="InterPro" id="IPR002020">
    <property type="entry name" value="Citrate_synthase"/>
</dbReference>
<dbReference type="GO" id="GO:0016829">
    <property type="term" value="F:lyase activity"/>
    <property type="evidence" value="ECO:0007669"/>
    <property type="project" value="UniProtKB-KW"/>
</dbReference>
<evidence type="ECO:0000256" key="5">
    <source>
        <dbReference type="SAM" id="MobiDB-lite"/>
    </source>
</evidence>
<keyword evidence="4" id="KW-0808">Transferase</keyword>
<dbReference type="EMBL" id="CP054038">
    <property type="protein sequence ID" value="QKJ18338.1"/>
    <property type="molecule type" value="Genomic_DNA"/>
</dbReference>
<dbReference type="Gene3D" id="1.10.230.10">
    <property type="entry name" value="Cytochrome P450-Terp, domain 2"/>
    <property type="match status" value="1"/>
</dbReference>
<dbReference type="CDD" id="cd06100">
    <property type="entry name" value="CCL_ACL-C"/>
    <property type="match status" value="1"/>
</dbReference>
<dbReference type="Proteomes" id="UP000502498">
    <property type="component" value="Chromosome"/>
</dbReference>
<dbReference type="SUPFAM" id="SSF48256">
    <property type="entry name" value="Citrate synthase"/>
    <property type="match status" value="1"/>
</dbReference>
<name>A0A7D4PZV1_9MICO</name>
<dbReference type="PANTHER" id="PTHR11739">
    <property type="entry name" value="CITRATE SYNTHASE"/>
    <property type="match status" value="1"/>
</dbReference>
<dbReference type="InterPro" id="IPR016143">
    <property type="entry name" value="Citrate_synth-like_sm_a-sub"/>
</dbReference>
<evidence type="ECO:0000313" key="6">
    <source>
        <dbReference type="EMBL" id="QKJ18338.1"/>
    </source>
</evidence>
<gene>
    <name evidence="6" type="ORF">HQM25_02255</name>
</gene>
<dbReference type="AlphaFoldDB" id="A0A7D4PZV1"/>
<evidence type="ECO:0000313" key="7">
    <source>
        <dbReference type="Proteomes" id="UP000502498"/>
    </source>
</evidence>
<dbReference type="InterPro" id="IPR036969">
    <property type="entry name" value="Citrate_synthase_sf"/>
</dbReference>
<sequence length="299" mass="31732">MNGADEGAAGADPATGREYDDLVSEARQWWQTDIIDVHPGEIALRGYPIEELIGNAGFVDTIWLMVRGELPSRAEAALFEAALVASVDHGPQAPSIAIARMAMTCGVAINGAMASGINVLGDVHGGPGQQCMELYFEIDAEAERTGSLEEAVASVLRRHREGGEKYVPGFGHRFHPLDPRTPRLLSLVDDAVADGVIGGRFAAIGRAVEDAISDGRAQRIPMNVDGVTAVIYCELGFSPELGRGVFILARSVGILAHAHEQMVQGGRIKGPTPKAIGYTYTGPARRSVPHTGDDRGRTS</sequence>
<dbReference type="Gene3D" id="1.10.580.10">
    <property type="entry name" value="Citrate Synthase, domain 1"/>
    <property type="match status" value="2"/>
</dbReference>
<organism evidence="6 7">
    <name type="scientific">Microbacterium hominis</name>
    <dbReference type="NCBI Taxonomy" id="162426"/>
    <lineage>
        <taxon>Bacteria</taxon>
        <taxon>Bacillati</taxon>
        <taxon>Actinomycetota</taxon>
        <taxon>Actinomycetes</taxon>
        <taxon>Micrococcales</taxon>
        <taxon>Microbacteriaceae</taxon>
        <taxon>Microbacterium</taxon>
    </lineage>
</organism>
<dbReference type="GO" id="GO:0005975">
    <property type="term" value="P:carbohydrate metabolic process"/>
    <property type="evidence" value="ECO:0007669"/>
    <property type="project" value="TreeGrafter"/>
</dbReference>
<comment type="similarity">
    <text evidence="2">Belongs to the citrate synthase family.</text>
</comment>
<feature type="region of interest" description="Disordered" evidence="5">
    <location>
        <begin position="279"/>
        <end position="299"/>
    </location>
</feature>
<dbReference type="EC" id="2.3.3.16" evidence="3"/>
<protein>
    <recommendedName>
        <fullName evidence="3">citrate synthase (unknown stereospecificity)</fullName>
        <ecNumber evidence="3">2.3.3.16</ecNumber>
    </recommendedName>
</protein>